<dbReference type="PROSITE" id="PS50110">
    <property type="entry name" value="RESPONSE_REGULATORY"/>
    <property type="match status" value="1"/>
</dbReference>
<reference evidence="10 11" key="1">
    <citation type="submission" date="2019-05" db="EMBL/GenBank/DDBJ databases">
        <authorList>
            <consortium name="Science for Life Laboratories"/>
        </authorList>
    </citation>
    <scope>NUCLEOTIDE SEQUENCE [LARGE SCALE GENOMIC DNA]</scope>
    <source>
        <strain evidence="10">Soil9</strain>
    </source>
</reference>
<dbReference type="InterPro" id="IPR002078">
    <property type="entry name" value="Sigma_54_int"/>
</dbReference>
<evidence type="ECO:0000313" key="10">
    <source>
        <dbReference type="EMBL" id="VTR92700.1"/>
    </source>
</evidence>
<dbReference type="Gene3D" id="1.10.10.60">
    <property type="entry name" value="Homeodomain-like"/>
    <property type="match status" value="1"/>
</dbReference>
<name>A0A6P2CZR0_9BACT</name>
<dbReference type="SUPFAM" id="SSF52540">
    <property type="entry name" value="P-loop containing nucleoside triphosphate hydrolases"/>
    <property type="match status" value="1"/>
</dbReference>
<evidence type="ECO:0000259" key="8">
    <source>
        <dbReference type="PROSITE" id="PS50045"/>
    </source>
</evidence>
<dbReference type="Gene3D" id="3.40.50.300">
    <property type="entry name" value="P-loop containing nucleotide triphosphate hydrolases"/>
    <property type="match status" value="1"/>
</dbReference>
<dbReference type="InterPro" id="IPR025943">
    <property type="entry name" value="Sigma_54_int_dom_ATP-bd_2"/>
</dbReference>
<dbReference type="PRINTS" id="PR01590">
    <property type="entry name" value="HTHFIS"/>
</dbReference>
<dbReference type="SMART" id="SM00448">
    <property type="entry name" value="REC"/>
    <property type="match status" value="1"/>
</dbReference>
<keyword evidence="5" id="KW-0804">Transcription</keyword>
<dbReference type="PANTHER" id="PTHR32071">
    <property type="entry name" value="TRANSCRIPTIONAL REGULATORY PROTEIN"/>
    <property type="match status" value="1"/>
</dbReference>
<feature type="domain" description="Response regulatory" evidence="9">
    <location>
        <begin position="9"/>
        <end position="123"/>
    </location>
</feature>
<dbReference type="AlphaFoldDB" id="A0A6P2CZR0"/>
<protein>
    <recommendedName>
        <fullName evidence="12">Sigma-54-dependent Fis family transcriptional regulator</fullName>
    </recommendedName>
</protein>
<proteinExistence type="predicted"/>
<feature type="region of interest" description="Disordered" evidence="7">
    <location>
        <begin position="381"/>
        <end position="408"/>
    </location>
</feature>
<dbReference type="PROSITE" id="PS00676">
    <property type="entry name" value="SIGMA54_INTERACT_2"/>
    <property type="match status" value="1"/>
</dbReference>
<keyword evidence="3" id="KW-0805">Transcription regulation</keyword>
<dbReference type="PROSITE" id="PS50045">
    <property type="entry name" value="SIGMA54_INTERACT_4"/>
    <property type="match status" value="1"/>
</dbReference>
<dbReference type="PANTHER" id="PTHR32071:SF57">
    <property type="entry name" value="C4-DICARBOXYLATE TRANSPORT TRANSCRIPTIONAL REGULATORY PROTEIN DCTD"/>
    <property type="match status" value="1"/>
</dbReference>
<sequence length="463" mass="51154">MSAPAEPLQILVIDDDKTHAETVAESLERRGHACTIATGGKAGVAKLEQTPFDVVLTDLKMADLHGLEVVERCKQLRPDVDVYVITGFAEIETAVEAMKRGAAHYLRKPLNLAELRAVVENSAKRVGTLRDLRRQIDEKFGFEGVVGNSPNMQKVLKALRAYAPSSASVVILGENGTGKELVARSLHTNSPRKAKPFTAMNCAALNENLLDDEMFGHEDGAYTGSKGARKGRFEHAHGGTLFLDEIGDMPLALQAKLLRALENGEIVRIGANDPIKVDVRIIAATNKDLQKEVDAGRFRQDLYFRLKVGTIKLPPLREHREDVPQLVSHFLKDFARRDNKPVPKVSPGVWKAFEGYDWPGNVRELRNLLDSMTVLDLDGELTPDDFPDDAGVKPPGAGGTTASSGPDHLIGHPLDEVERYYMEKALELTGGNREEAAKMLKISERTMYRKLQEWKKESEKPAE</sequence>
<feature type="domain" description="Sigma-54 factor interaction" evidence="8">
    <location>
        <begin position="145"/>
        <end position="374"/>
    </location>
</feature>
<dbReference type="SUPFAM" id="SSF52172">
    <property type="entry name" value="CheY-like"/>
    <property type="match status" value="1"/>
</dbReference>
<dbReference type="Proteomes" id="UP000464178">
    <property type="component" value="Chromosome"/>
</dbReference>
<evidence type="ECO:0000256" key="7">
    <source>
        <dbReference type="SAM" id="MobiDB-lite"/>
    </source>
</evidence>
<evidence type="ECO:0000313" key="11">
    <source>
        <dbReference type="Proteomes" id="UP000464178"/>
    </source>
</evidence>
<evidence type="ECO:0000256" key="3">
    <source>
        <dbReference type="ARBA" id="ARBA00023015"/>
    </source>
</evidence>
<evidence type="ECO:0000256" key="5">
    <source>
        <dbReference type="ARBA" id="ARBA00023163"/>
    </source>
</evidence>
<dbReference type="InterPro" id="IPR002197">
    <property type="entry name" value="HTH_Fis"/>
</dbReference>
<dbReference type="Gene3D" id="3.40.50.2300">
    <property type="match status" value="1"/>
</dbReference>
<evidence type="ECO:0008006" key="12">
    <source>
        <dbReference type="Google" id="ProtNLM"/>
    </source>
</evidence>
<dbReference type="InterPro" id="IPR009057">
    <property type="entry name" value="Homeodomain-like_sf"/>
</dbReference>
<dbReference type="InterPro" id="IPR025944">
    <property type="entry name" value="Sigma_54_int_dom_CS"/>
</dbReference>
<evidence type="ECO:0000256" key="4">
    <source>
        <dbReference type="ARBA" id="ARBA00023125"/>
    </source>
</evidence>
<dbReference type="RefSeq" id="WP_162667526.1">
    <property type="nucleotide sequence ID" value="NZ_LR593886.1"/>
</dbReference>
<organism evidence="10 11">
    <name type="scientific">Gemmata massiliana</name>
    <dbReference type="NCBI Taxonomy" id="1210884"/>
    <lineage>
        <taxon>Bacteria</taxon>
        <taxon>Pseudomonadati</taxon>
        <taxon>Planctomycetota</taxon>
        <taxon>Planctomycetia</taxon>
        <taxon>Gemmatales</taxon>
        <taxon>Gemmataceae</taxon>
        <taxon>Gemmata</taxon>
    </lineage>
</organism>
<dbReference type="Pfam" id="PF00072">
    <property type="entry name" value="Response_reg"/>
    <property type="match status" value="1"/>
</dbReference>
<dbReference type="SMART" id="SM00382">
    <property type="entry name" value="AAA"/>
    <property type="match status" value="1"/>
</dbReference>
<dbReference type="PROSITE" id="PS00688">
    <property type="entry name" value="SIGMA54_INTERACT_3"/>
    <property type="match status" value="1"/>
</dbReference>
<evidence type="ECO:0000259" key="9">
    <source>
        <dbReference type="PROSITE" id="PS50110"/>
    </source>
</evidence>
<keyword evidence="11" id="KW-1185">Reference proteome</keyword>
<dbReference type="GO" id="GO:0006355">
    <property type="term" value="P:regulation of DNA-templated transcription"/>
    <property type="evidence" value="ECO:0007669"/>
    <property type="project" value="InterPro"/>
</dbReference>
<gene>
    <name evidence="10" type="ORF">SOIL9_50140</name>
</gene>
<dbReference type="Pfam" id="PF25601">
    <property type="entry name" value="AAA_lid_14"/>
    <property type="match status" value="1"/>
</dbReference>
<dbReference type="Pfam" id="PF00158">
    <property type="entry name" value="Sigma54_activat"/>
    <property type="match status" value="1"/>
</dbReference>
<dbReference type="Gene3D" id="1.10.8.60">
    <property type="match status" value="1"/>
</dbReference>
<evidence type="ECO:0000256" key="6">
    <source>
        <dbReference type="PROSITE-ProRule" id="PRU00169"/>
    </source>
</evidence>
<accession>A0A6P2CZR0</accession>
<dbReference type="Pfam" id="PF02954">
    <property type="entry name" value="HTH_8"/>
    <property type="match status" value="1"/>
</dbReference>
<dbReference type="CDD" id="cd00009">
    <property type="entry name" value="AAA"/>
    <property type="match status" value="1"/>
</dbReference>
<dbReference type="InterPro" id="IPR058031">
    <property type="entry name" value="AAA_lid_NorR"/>
</dbReference>
<feature type="modified residue" description="4-aspartylphosphate" evidence="6">
    <location>
        <position position="58"/>
    </location>
</feature>
<evidence type="ECO:0000256" key="1">
    <source>
        <dbReference type="ARBA" id="ARBA00022741"/>
    </source>
</evidence>
<dbReference type="InterPro" id="IPR001789">
    <property type="entry name" value="Sig_transdc_resp-reg_receiver"/>
</dbReference>
<evidence type="ECO:0000256" key="2">
    <source>
        <dbReference type="ARBA" id="ARBA00022840"/>
    </source>
</evidence>
<dbReference type="InterPro" id="IPR003593">
    <property type="entry name" value="AAA+_ATPase"/>
</dbReference>
<dbReference type="FunFam" id="3.40.50.300:FF:000006">
    <property type="entry name" value="DNA-binding transcriptional regulator NtrC"/>
    <property type="match status" value="1"/>
</dbReference>
<keyword evidence="1" id="KW-0547">Nucleotide-binding</keyword>
<dbReference type="GO" id="GO:0000160">
    <property type="term" value="P:phosphorelay signal transduction system"/>
    <property type="evidence" value="ECO:0007669"/>
    <property type="project" value="InterPro"/>
</dbReference>
<dbReference type="InterPro" id="IPR027417">
    <property type="entry name" value="P-loop_NTPase"/>
</dbReference>
<dbReference type="SUPFAM" id="SSF46689">
    <property type="entry name" value="Homeodomain-like"/>
    <property type="match status" value="1"/>
</dbReference>
<dbReference type="GO" id="GO:0043565">
    <property type="term" value="F:sequence-specific DNA binding"/>
    <property type="evidence" value="ECO:0007669"/>
    <property type="project" value="InterPro"/>
</dbReference>
<dbReference type="GO" id="GO:0005524">
    <property type="term" value="F:ATP binding"/>
    <property type="evidence" value="ECO:0007669"/>
    <property type="project" value="UniProtKB-KW"/>
</dbReference>
<dbReference type="InterPro" id="IPR011006">
    <property type="entry name" value="CheY-like_superfamily"/>
</dbReference>
<keyword evidence="4" id="KW-0238">DNA-binding</keyword>
<keyword evidence="2" id="KW-0067">ATP-binding</keyword>
<dbReference type="KEGG" id="gms:SOIL9_50140"/>
<keyword evidence="6" id="KW-0597">Phosphoprotein</keyword>
<dbReference type="EMBL" id="LR593886">
    <property type="protein sequence ID" value="VTR92700.1"/>
    <property type="molecule type" value="Genomic_DNA"/>
</dbReference>